<dbReference type="InParanoid" id="A0A1D6P4X4"/>
<dbReference type="STRING" id="4577.A0A1D6P4X4"/>
<evidence type="ECO:0000256" key="1">
    <source>
        <dbReference type="SAM" id="MobiDB-lite"/>
    </source>
</evidence>
<name>A0A1D6P4X4_MAIZE</name>
<accession>A0A1D6P4X4</accession>
<dbReference type="AlphaFoldDB" id="A0A1D6P4X4"/>
<organism evidence="2">
    <name type="scientific">Zea mays</name>
    <name type="common">Maize</name>
    <dbReference type="NCBI Taxonomy" id="4577"/>
    <lineage>
        <taxon>Eukaryota</taxon>
        <taxon>Viridiplantae</taxon>
        <taxon>Streptophyta</taxon>
        <taxon>Embryophyta</taxon>
        <taxon>Tracheophyta</taxon>
        <taxon>Spermatophyta</taxon>
        <taxon>Magnoliopsida</taxon>
        <taxon>Liliopsida</taxon>
        <taxon>Poales</taxon>
        <taxon>Poaceae</taxon>
        <taxon>PACMAD clade</taxon>
        <taxon>Panicoideae</taxon>
        <taxon>Andropogonodae</taxon>
        <taxon>Andropogoneae</taxon>
        <taxon>Tripsacinae</taxon>
        <taxon>Zea</taxon>
    </lineage>
</organism>
<sequence>MRRNHELLGDDDEGDLENGQVSKRRHTATKFSMRKSSNRVSASVYSVVQKLCLILGFLKELLTTVFSSDKGYVQVNGFGPT</sequence>
<gene>
    <name evidence="2" type="ORF">ZEAMMB73_Zm00001d046771</name>
</gene>
<protein>
    <submittedName>
        <fullName evidence="2">PHD finger family protein</fullName>
    </submittedName>
</protein>
<dbReference type="EMBL" id="CM000785">
    <property type="protein sequence ID" value="AQL05001.1"/>
    <property type="molecule type" value="Genomic_DNA"/>
</dbReference>
<evidence type="ECO:0000313" key="2">
    <source>
        <dbReference type="EMBL" id="AQL05001.1"/>
    </source>
</evidence>
<reference evidence="2" key="1">
    <citation type="submission" date="2015-12" db="EMBL/GenBank/DDBJ databases">
        <title>Update maize B73 reference genome by single molecule sequencing technologies.</title>
        <authorList>
            <consortium name="Maize Genome Sequencing Project"/>
            <person name="Ware D."/>
        </authorList>
    </citation>
    <scope>NUCLEOTIDE SEQUENCE</scope>
    <source>
        <tissue evidence="2">Seedling</tissue>
    </source>
</reference>
<proteinExistence type="predicted"/>
<feature type="region of interest" description="Disordered" evidence="1">
    <location>
        <begin position="1"/>
        <end position="29"/>
    </location>
</feature>